<keyword evidence="3" id="KW-0614">Plasmid</keyword>
<organism evidence="3 4">
    <name type="scientific">Pseudonocardia alaniniphila</name>
    <dbReference type="NCBI Taxonomy" id="75291"/>
    <lineage>
        <taxon>Bacteria</taxon>
        <taxon>Bacillati</taxon>
        <taxon>Actinomycetota</taxon>
        <taxon>Actinomycetes</taxon>
        <taxon>Pseudonocardiales</taxon>
        <taxon>Pseudonocardiaceae</taxon>
        <taxon>Pseudonocardia</taxon>
    </lineage>
</organism>
<dbReference type="EMBL" id="JAKXMK010000002">
    <property type="protein sequence ID" value="MCH6164527.1"/>
    <property type="molecule type" value="Genomic_DNA"/>
</dbReference>
<comment type="caution">
    <text evidence="3">The sequence shown here is derived from an EMBL/GenBank/DDBJ whole genome shotgun (WGS) entry which is preliminary data.</text>
</comment>
<proteinExistence type="inferred from homology"/>
<dbReference type="InterPro" id="IPR036165">
    <property type="entry name" value="YefM-like_sf"/>
</dbReference>
<keyword evidence="4" id="KW-1185">Reference proteome</keyword>
<dbReference type="RefSeq" id="WP_241034383.1">
    <property type="nucleotide sequence ID" value="NZ_BAAAJF010000034.1"/>
</dbReference>
<dbReference type="Proteomes" id="UP001299970">
    <property type="component" value="Unassembled WGS sequence"/>
</dbReference>
<geneLocation type="plasmid" evidence="3">
    <name>unnamed</name>
</geneLocation>
<reference evidence="3 4" key="1">
    <citation type="submission" date="2022-03" db="EMBL/GenBank/DDBJ databases">
        <title>Pseudonocardia alaer sp. nov., a novel actinomycete isolated from reed forest soil.</title>
        <authorList>
            <person name="Wang L."/>
        </authorList>
    </citation>
    <scope>NUCLEOTIDE SEQUENCE [LARGE SCALE GENOMIC DNA]</scope>
    <source>
        <strain evidence="3 4">Y-16303</strain>
        <plasmid evidence="3">unnamed</plasmid>
    </source>
</reference>
<sequence length="99" mass="10892">MAESIRQSELRNNNAEIMRRVAEGESFTVTVHGRAVADLVPHQRTTSRRRLIPAAGLDELLTASGPAPDPGAWARDVAEADELFGDDHSSDPWDRDGER</sequence>
<evidence type="ECO:0000313" key="4">
    <source>
        <dbReference type="Proteomes" id="UP001299970"/>
    </source>
</evidence>
<protein>
    <submittedName>
        <fullName evidence="3">Type II toxin-antitoxin system prevent-host-death family antitoxin</fullName>
    </submittedName>
</protein>
<evidence type="ECO:0000256" key="2">
    <source>
        <dbReference type="SAM" id="MobiDB-lite"/>
    </source>
</evidence>
<evidence type="ECO:0000256" key="1">
    <source>
        <dbReference type="ARBA" id="ARBA00009981"/>
    </source>
</evidence>
<evidence type="ECO:0000313" key="3">
    <source>
        <dbReference type="EMBL" id="MCH6164527.1"/>
    </source>
</evidence>
<feature type="region of interest" description="Disordered" evidence="2">
    <location>
        <begin position="62"/>
        <end position="99"/>
    </location>
</feature>
<dbReference type="Gene3D" id="3.40.1620.10">
    <property type="entry name" value="YefM-like domain"/>
    <property type="match status" value="1"/>
</dbReference>
<comment type="similarity">
    <text evidence="1">Belongs to the phD/YefM antitoxin family.</text>
</comment>
<accession>A0ABS9T7N0</accession>
<dbReference type="NCBIfam" id="TIGR01552">
    <property type="entry name" value="phd_fam"/>
    <property type="match status" value="1"/>
</dbReference>
<gene>
    <name evidence="3" type="ORF">MMF94_02430</name>
</gene>
<name>A0ABS9T7N0_9PSEU</name>
<feature type="compositionally biased region" description="Basic and acidic residues" evidence="2">
    <location>
        <begin position="85"/>
        <end position="99"/>
    </location>
</feature>
<dbReference type="SUPFAM" id="SSF143120">
    <property type="entry name" value="YefM-like"/>
    <property type="match status" value="1"/>
</dbReference>